<name>A0AAN9P271_CROPI</name>
<dbReference type="Proteomes" id="UP001372338">
    <property type="component" value="Unassembled WGS sequence"/>
</dbReference>
<dbReference type="AlphaFoldDB" id="A0AAN9P271"/>
<sequence length="86" mass="9556">MSQTSRPRPGAGGAVKILPCTQNLKFSCQVLTFDGKKGDCGSYLFLLFPTPFDHHHLTLPLSFHYIYILTLASPLHHFPSLISLTN</sequence>
<accession>A0AAN9P271</accession>
<evidence type="ECO:0000313" key="1">
    <source>
        <dbReference type="EMBL" id="KAK7283386.1"/>
    </source>
</evidence>
<proteinExistence type="predicted"/>
<reference evidence="1 2" key="1">
    <citation type="submission" date="2024-01" db="EMBL/GenBank/DDBJ databases">
        <title>The genomes of 5 underutilized Papilionoideae crops provide insights into root nodulation and disease resistanc.</title>
        <authorList>
            <person name="Yuan L."/>
        </authorList>
    </citation>
    <scope>NUCLEOTIDE SEQUENCE [LARGE SCALE GENOMIC DNA]</scope>
    <source>
        <strain evidence="1">ZHUSHIDOU_FW_LH</strain>
        <tissue evidence="1">Leaf</tissue>
    </source>
</reference>
<protein>
    <submittedName>
        <fullName evidence="1">Uncharacterized protein</fullName>
    </submittedName>
</protein>
<comment type="caution">
    <text evidence="1">The sequence shown here is derived from an EMBL/GenBank/DDBJ whole genome shotgun (WGS) entry which is preliminary data.</text>
</comment>
<organism evidence="1 2">
    <name type="scientific">Crotalaria pallida</name>
    <name type="common">Smooth rattlebox</name>
    <name type="synonym">Crotalaria striata</name>
    <dbReference type="NCBI Taxonomy" id="3830"/>
    <lineage>
        <taxon>Eukaryota</taxon>
        <taxon>Viridiplantae</taxon>
        <taxon>Streptophyta</taxon>
        <taxon>Embryophyta</taxon>
        <taxon>Tracheophyta</taxon>
        <taxon>Spermatophyta</taxon>
        <taxon>Magnoliopsida</taxon>
        <taxon>eudicotyledons</taxon>
        <taxon>Gunneridae</taxon>
        <taxon>Pentapetalae</taxon>
        <taxon>rosids</taxon>
        <taxon>fabids</taxon>
        <taxon>Fabales</taxon>
        <taxon>Fabaceae</taxon>
        <taxon>Papilionoideae</taxon>
        <taxon>50 kb inversion clade</taxon>
        <taxon>genistoids sensu lato</taxon>
        <taxon>core genistoids</taxon>
        <taxon>Crotalarieae</taxon>
        <taxon>Crotalaria</taxon>
    </lineage>
</organism>
<gene>
    <name evidence="1" type="ORF">RIF29_12865</name>
</gene>
<dbReference type="EMBL" id="JAYWIO010000002">
    <property type="protein sequence ID" value="KAK7283386.1"/>
    <property type="molecule type" value="Genomic_DNA"/>
</dbReference>
<evidence type="ECO:0000313" key="2">
    <source>
        <dbReference type="Proteomes" id="UP001372338"/>
    </source>
</evidence>
<keyword evidence="2" id="KW-1185">Reference proteome</keyword>